<dbReference type="RefSeq" id="WP_079685369.1">
    <property type="nucleotide sequence ID" value="NZ_FUZU01000001.1"/>
</dbReference>
<dbReference type="Pfam" id="PF08281">
    <property type="entry name" value="Sigma70_r4_2"/>
    <property type="match status" value="1"/>
</dbReference>
<dbReference type="InterPro" id="IPR014327">
    <property type="entry name" value="RNA_pol_sigma70_bacteroid"/>
</dbReference>
<dbReference type="InterPro" id="IPR014284">
    <property type="entry name" value="RNA_pol_sigma-70_dom"/>
</dbReference>
<comment type="similarity">
    <text evidence="1">Belongs to the sigma-70 factor family. ECF subfamily.</text>
</comment>
<dbReference type="PANTHER" id="PTHR43133">
    <property type="entry name" value="RNA POLYMERASE ECF-TYPE SIGMA FACTO"/>
    <property type="match status" value="1"/>
</dbReference>
<dbReference type="InterPro" id="IPR013324">
    <property type="entry name" value="RNA_pol_sigma_r3/r4-like"/>
</dbReference>
<dbReference type="AlphaFoldDB" id="A0A1T5J5G0"/>
<dbReference type="Gene3D" id="1.10.10.10">
    <property type="entry name" value="Winged helix-like DNA-binding domain superfamily/Winged helix DNA-binding domain"/>
    <property type="match status" value="1"/>
</dbReference>
<dbReference type="EMBL" id="FUZU01000001">
    <property type="protein sequence ID" value="SKC46645.1"/>
    <property type="molecule type" value="Genomic_DNA"/>
</dbReference>
<dbReference type="Pfam" id="PF04542">
    <property type="entry name" value="Sigma70_r2"/>
    <property type="match status" value="1"/>
</dbReference>
<evidence type="ECO:0000313" key="8">
    <source>
        <dbReference type="EMBL" id="SKC46645.1"/>
    </source>
</evidence>
<dbReference type="GO" id="GO:0003677">
    <property type="term" value="F:DNA binding"/>
    <property type="evidence" value="ECO:0007669"/>
    <property type="project" value="InterPro"/>
</dbReference>
<dbReference type="InterPro" id="IPR039425">
    <property type="entry name" value="RNA_pol_sigma-70-like"/>
</dbReference>
<dbReference type="NCBIfam" id="TIGR02985">
    <property type="entry name" value="Sig70_bacteroi1"/>
    <property type="match status" value="1"/>
</dbReference>
<dbReference type="InterPro" id="IPR007627">
    <property type="entry name" value="RNA_pol_sigma70_r2"/>
</dbReference>
<dbReference type="InterPro" id="IPR036388">
    <property type="entry name" value="WH-like_DNA-bd_sf"/>
</dbReference>
<dbReference type="CDD" id="cd06171">
    <property type="entry name" value="Sigma70_r4"/>
    <property type="match status" value="1"/>
</dbReference>
<evidence type="ECO:0000259" key="6">
    <source>
        <dbReference type="Pfam" id="PF04542"/>
    </source>
</evidence>
<gene>
    <name evidence="8" type="ORF">SAMN05660236_0769</name>
</gene>
<dbReference type="InterPro" id="IPR013249">
    <property type="entry name" value="RNA_pol_sigma70_r4_t2"/>
</dbReference>
<keyword evidence="5" id="KW-0472">Membrane</keyword>
<dbReference type="Gene3D" id="1.10.1740.10">
    <property type="match status" value="1"/>
</dbReference>
<evidence type="ECO:0000259" key="7">
    <source>
        <dbReference type="Pfam" id="PF08281"/>
    </source>
</evidence>
<keyword evidence="2" id="KW-0805">Transcription regulation</keyword>
<evidence type="ECO:0000256" key="4">
    <source>
        <dbReference type="ARBA" id="ARBA00023163"/>
    </source>
</evidence>
<evidence type="ECO:0000256" key="5">
    <source>
        <dbReference type="SAM" id="Phobius"/>
    </source>
</evidence>
<evidence type="ECO:0000256" key="3">
    <source>
        <dbReference type="ARBA" id="ARBA00023082"/>
    </source>
</evidence>
<evidence type="ECO:0000256" key="1">
    <source>
        <dbReference type="ARBA" id="ARBA00010641"/>
    </source>
</evidence>
<dbReference type="GO" id="GO:0006352">
    <property type="term" value="P:DNA-templated transcription initiation"/>
    <property type="evidence" value="ECO:0007669"/>
    <property type="project" value="InterPro"/>
</dbReference>
<accession>A0A1T5J5G0</accession>
<keyword evidence="5" id="KW-1133">Transmembrane helix</keyword>
<evidence type="ECO:0000313" key="9">
    <source>
        <dbReference type="Proteomes" id="UP000190961"/>
    </source>
</evidence>
<keyword evidence="9" id="KW-1185">Reference proteome</keyword>
<feature type="domain" description="RNA polymerase sigma-70 region 2" evidence="6">
    <location>
        <begin position="12"/>
        <end position="79"/>
    </location>
</feature>
<dbReference type="InterPro" id="IPR013325">
    <property type="entry name" value="RNA_pol_sigma_r2"/>
</dbReference>
<dbReference type="Proteomes" id="UP000190961">
    <property type="component" value="Unassembled WGS sequence"/>
</dbReference>
<dbReference type="GO" id="GO:0016987">
    <property type="term" value="F:sigma factor activity"/>
    <property type="evidence" value="ECO:0007669"/>
    <property type="project" value="UniProtKB-KW"/>
</dbReference>
<protein>
    <submittedName>
        <fullName evidence="8">RNA polymerase sigma-70 factor, ECF subfamily</fullName>
    </submittedName>
</protein>
<dbReference type="OrthoDB" id="1524077at2"/>
<keyword evidence="3" id="KW-0731">Sigma factor</keyword>
<evidence type="ECO:0000256" key="2">
    <source>
        <dbReference type="ARBA" id="ARBA00023015"/>
    </source>
</evidence>
<dbReference type="SUPFAM" id="SSF88946">
    <property type="entry name" value="Sigma2 domain of RNA polymerase sigma factors"/>
    <property type="match status" value="1"/>
</dbReference>
<feature type="transmembrane region" description="Helical" evidence="5">
    <location>
        <begin position="167"/>
        <end position="187"/>
    </location>
</feature>
<reference evidence="8 9" key="1">
    <citation type="submission" date="2017-02" db="EMBL/GenBank/DDBJ databases">
        <authorList>
            <person name="Peterson S.W."/>
        </authorList>
    </citation>
    <scope>NUCLEOTIDE SEQUENCE [LARGE SCALE GENOMIC DNA]</scope>
    <source>
        <strain evidence="8 9">DSM 25262</strain>
    </source>
</reference>
<dbReference type="PANTHER" id="PTHR43133:SF46">
    <property type="entry name" value="RNA POLYMERASE SIGMA-70 FACTOR ECF SUBFAMILY"/>
    <property type="match status" value="1"/>
</dbReference>
<keyword evidence="4" id="KW-0804">Transcription</keyword>
<feature type="domain" description="RNA polymerase sigma factor 70 region 4 type 2" evidence="7">
    <location>
        <begin position="110"/>
        <end position="160"/>
    </location>
</feature>
<dbReference type="SUPFAM" id="SSF88659">
    <property type="entry name" value="Sigma3 and sigma4 domains of RNA polymerase sigma factors"/>
    <property type="match status" value="1"/>
</dbReference>
<dbReference type="NCBIfam" id="TIGR02937">
    <property type="entry name" value="sigma70-ECF"/>
    <property type="match status" value="1"/>
</dbReference>
<name>A0A1T5J5G0_9BACT</name>
<dbReference type="STRING" id="688867.SAMN05660236_0769"/>
<keyword evidence="5" id="KW-0812">Transmembrane</keyword>
<sequence>MEKLPQDDFGHLFRLHHKSLCDLAYNIVVDKDAAKDIVQEVFIKLWGNREKLTFGDQIKHYLFKATAHTAYNYVRSHKRVLPLEDYSGLGILQTFPGTERVEYKELEIRARQAIDKLPPKCKAIYILSRHEGLKYQEIADTLGLSIKTVENQMGIALEKLRNELKPFLSPEFLALLAAIGMGLYALMMR</sequence>
<organism evidence="8 9">
    <name type="scientific">Ohtaekwangia koreensis</name>
    <dbReference type="NCBI Taxonomy" id="688867"/>
    <lineage>
        <taxon>Bacteria</taxon>
        <taxon>Pseudomonadati</taxon>
        <taxon>Bacteroidota</taxon>
        <taxon>Cytophagia</taxon>
        <taxon>Cytophagales</taxon>
        <taxon>Fulvivirgaceae</taxon>
        <taxon>Ohtaekwangia</taxon>
    </lineage>
</organism>
<proteinExistence type="inferred from homology"/>